<dbReference type="Proteomes" id="UP001331761">
    <property type="component" value="Unassembled WGS sequence"/>
</dbReference>
<proteinExistence type="predicted"/>
<name>A0AAN8FCM8_TRICO</name>
<dbReference type="PANTHER" id="PTHR46599:SF3">
    <property type="entry name" value="PIGGYBAC TRANSPOSABLE ELEMENT-DERIVED PROTEIN 4"/>
    <property type="match status" value="1"/>
</dbReference>
<dbReference type="EMBL" id="WIXE01015099">
    <property type="protein sequence ID" value="KAK5973734.1"/>
    <property type="molecule type" value="Genomic_DNA"/>
</dbReference>
<keyword evidence="3" id="KW-1185">Reference proteome</keyword>
<dbReference type="AlphaFoldDB" id="A0AAN8FCM8"/>
<dbReference type="PANTHER" id="PTHR46599">
    <property type="entry name" value="PIGGYBAC TRANSPOSABLE ELEMENT-DERIVED PROTEIN 4"/>
    <property type="match status" value="1"/>
</dbReference>
<dbReference type="InterPro" id="IPR029526">
    <property type="entry name" value="PGBD"/>
</dbReference>
<evidence type="ECO:0000313" key="3">
    <source>
        <dbReference type="Proteomes" id="UP001331761"/>
    </source>
</evidence>
<evidence type="ECO:0000313" key="2">
    <source>
        <dbReference type="EMBL" id="KAK5973734.1"/>
    </source>
</evidence>
<comment type="caution">
    <text evidence="2">The sequence shown here is derived from an EMBL/GenBank/DDBJ whole genome shotgun (WGS) entry which is preliminary data.</text>
</comment>
<evidence type="ECO:0000259" key="1">
    <source>
        <dbReference type="Pfam" id="PF13843"/>
    </source>
</evidence>
<feature type="domain" description="PiggyBac transposable element-derived protein" evidence="1">
    <location>
        <begin position="91"/>
        <end position="160"/>
    </location>
</feature>
<organism evidence="2 3">
    <name type="scientific">Trichostrongylus colubriformis</name>
    <name type="common">Black scour worm</name>
    <dbReference type="NCBI Taxonomy" id="6319"/>
    <lineage>
        <taxon>Eukaryota</taxon>
        <taxon>Metazoa</taxon>
        <taxon>Ecdysozoa</taxon>
        <taxon>Nematoda</taxon>
        <taxon>Chromadorea</taxon>
        <taxon>Rhabditida</taxon>
        <taxon>Rhabditina</taxon>
        <taxon>Rhabditomorpha</taxon>
        <taxon>Strongyloidea</taxon>
        <taxon>Trichostrongylidae</taxon>
        <taxon>Trichostrongylus</taxon>
    </lineage>
</organism>
<protein>
    <recommendedName>
        <fullName evidence="1">PiggyBac transposable element-derived protein domain-containing protein</fullName>
    </recommendedName>
</protein>
<sequence length="162" mass="18956">MDTYGDLIELNANFDDLLIDSDDYEPVLDEDTAAQALVVPVDYDTDDDSVYEETSGEEEIQVTWTDETTKFDRFVFAEDCGPHAEVESCDNPIDYFQLFLNDELLNLIVMETNRYGSKKMKERKKDWTDTTPEEIRRFIGICLYMGLVRLPKFRDCWSTDWL</sequence>
<gene>
    <name evidence="2" type="ORF">GCK32_010462</name>
</gene>
<dbReference type="Pfam" id="PF13843">
    <property type="entry name" value="DDE_Tnp_1_7"/>
    <property type="match status" value="1"/>
</dbReference>
<accession>A0AAN8FCM8</accession>
<reference evidence="2 3" key="1">
    <citation type="submission" date="2019-10" db="EMBL/GenBank/DDBJ databases">
        <title>Assembly and Annotation for the nematode Trichostrongylus colubriformis.</title>
        <authorList>
            <person name="Martin J."/>
        </authorList>
    </citation>
    <scope>NUCLEOTIDE SEQUENCE [LARGE SCALE GENOMIC DNA]</scope>
    <source>
        <strain evidence="2">G859</strain>
        <tissue evidence="2">Whole worm</tissue>
    </source>
</reference>